<feature type="region of interest" description="Disordered" evidence="1">
    <location>
        <begin position="19"/>
        <end position="39"/>
    </location>
</feature>
<dbReference type="RefSeq" id="WP_189059038.1">
    <property type="nucleotide sequence ID" value="NZ_BMMK01000016.1"/>
</dbReference>
<dbReference type="Proteomes" id="UP000637578">
    <property type="component" value="Unassembled WGS sequence"/>
</dbReference>
<feature type="chain" id="PRO_5039653278" evidence="2">
    <location>
        <begin position="20"/>
        <end position="401"/>
    </location>
</feature>
<name>A0A8J3FXD4_9PSEU</name>
<comment type="caution">
    <text evidence="3">The sequence shown here is derived from an EMBL/GenBank/DDBJ whole genome shotgun (WGS) entry which is preliminary data.</text>
</comment>
<dbReference type="EMBL" id="BMMK01000016">
    <property type="protein sequence ID" value="GGM61294.1"/>
    <property type="molecule type" value="Genomic_DNA"/>
</dbReference>
<keyword evidence="2" id="KW-0732">Signal</keyword>
<reference evidence="3" key="2">
    <citation type="submission" date="2020-09" db="EMBL/GenBank/DDBJ databases">
        <authorList>
            <person name="Sun Q."/>
            <person name="Zhou Y."/>
        </authorList>
    </citation>
    <scope>NUCLEOTIDE SEQUENCE</scope>
    <source>
        <strain evidence="3">CGMCC 4.5737</strain>
    </source>
</reference>
<dbReference type="AlphaFoldDB" id="A0A8J3FXD4"/>
<dbReference type="SUPFAM" id="SSF50998">
    <property type="entry name" value="Quinoprotein alcohol dehydrogenase-like"/>
    <property type="match status" value="1"/>
</dbReference>
<evidence type="ECO:0000313" key="3">
    <source>
        <dbReference type="EMBL" id="GGM61294.1"/>
    </source>
</evidence>
<dbReference type="Gene3D" id="2.130.10.10">
    <property type="entry name" value="YVTN repeat-like/Quinoprotein amine dehydrogenase"/>
    <property type="match status" value="1"/>
</dbReference>
<feature type="signal peptide" evidence="2">
    <location>
        <begin position="1"/>
        <end position="19"/>
    </location>
</feature>
<keyword evidence="4" id="KW-1185">Reference proteome</keyword>
<evidence type="ECO:0000256" key="2">
    <source>
        <dbReference type="SAM" id="SignalP"/>
    </source>
</evidence>
<dbReference type="PROSITE" id="PS51257">
    <property type="entry name" value="PROKAR_LIPOPROTEIN"/>
    <property type="match status" value="1"/>
</dbReference>
<sequence length="401" mass="41991">MPRYRLVIGALLTALSASCGHPSTPENTPAAVVAEPTPPPSVATAAVPATLRPDPLWQAPFSSPPRAVDDMFVGLIHPTPAEPKLTVAGVDAEGRTRWVVHTNPSCANFGISRAGDRNVVVVLDQEPGRSGDVVAHTVASGYDAEDGTRVWGPVQVPGQLVGPGLLVSRGGGPDGPRAALDSHSGRVVVESQPGTTVLQEYNGTVLVDRERKLLAIDARDGAERWGPAALLAPDSVAGQDARPRYRSAASGDPRLFFVEWVVGDDDRVVGHSIHDMHTGALVTDVPEGGGDAMAVADRATNKVVVYGISGTGTVFGVDRASRDLLWRRPVDPEPVTFSFASQGIAYGTTGSRAVAVDERSGEVRAEGTWAPPVAATRSGITLVPVPGGKPDETRFVAFEKR</sequence>
<accession>A0A8J3FXD4</accession>
<gene>
    <name evidence="3" type="ORF">GCM10012275_35380</name>
</gene>
<evidence type="ECO:0000256" key="1">
    <source>
        <dbReference type="SAM" id="MobiDB-lite"/>
    </source>
</evidence>
<dbReference type="InterPro" id="IPR011047">
    <property type="entry name" value="Quinoprotein_ADH-like_sf"/>
</dbReference>
<proteinExistence type="predicted"/>
<protein>
    <submittedName>
        <fullName evidence="3">Uncharacterized protein</fullName>
    </submittedName>
</protein>
<organism evidence="3 4">
    <name type="scientific">Longimycelium tulufanense</name>
    <dbReference type="NCBI Taxonomy" id="907463"/>
    <lineage>
        <taxon>Bacteria</taxon>
        <taxon>Bacillati</taxon>
        <taxon>Actinomycetota</taxon>
        <taxon>Actinomycetes</taxon>
        <taxon>Pseudonocardiales</taxon>
        <taxon>Pseudonocardiaceae</taxon>
        <taxon>Longimycelium</taxon>
    </lineage>
</organism>
<evidence type="ECO:0000313" key="4">
    <source>
        <dbReference type="Proteomes" id="UP000637578"/>
    </source>
</evidence>
<dbReference type="InterPro" id="IPR015943">
    <property type="entry name" value="WD40/YVTN_repeat-like_dom_sf"/>
</dbReference>
<reference evidence="3" key="1">
    <citation type="journal article" date="2014" name="Int. J. Syst. Evol. Microbiol.">
        <title>Complete genome sequence of Corynebacterium casei LMG S-19264T (=DSM 44701T), isolated from a smear-ripened cheese.</title>
        <authorList>
            <consortium name="US DOE Joint Genome Institute (JGI-PGF)"/>
            <person name="Walter F."/>
            <person name="Albersmeier A."/>
            <person name="Kalinowski J."/>
            <person name="Ruckert C."/>
        </authorList>
    </citation>
    <scope>NUCLEOTIDE SEQUENCE</scope>
    <source>
        <strain evidence="3">CGMCC 4.5737</strain>
    </source>
</reference>